<feature type="compositionally biased region" description="Basic and acidic residues" evidence="1">
    <location>
        <begin position="14"/>
        <end position="24"/>
    </location>
</feature>
<evidence type="ECO:0000313" key="2">
    <source>
        <dbReference type="EMBL" id="RXT36418.1"/>
    </source>
</evidence>
<dbReference type="Proteomes" id="UP000290819">
    <property type="component" value="Unassembled WGS sequence"/>
</dbReference>
<organism evidence="2 3">
    <name type="scientific">Bradyrhizobium betae</name>
    <dbReference type="NCBI Taxonomy" id="244734"/>
    <lineage>
        <taxon>Bacteria</taxon>
        <taxon>Pseudomonadati</taxon>
        <taxon>Pseudomonadota</taxon>
        <taxon>Alphaproteobacteria</taxon>
        <taxon>Hyphomicrobiales</taxon>
        <taxon>Nitrobacteraceae</taxon>
        <taxon>Bradyrhizobium</taxon>
    </lineage>
</organism>
<comment type="caution">
    <text evidence="2">The sequence shown here is derived from an EMBL/GenBank/DDBJ whole genome shotgun (WGS) entry which is preliminary data.</text>
</comment>
<dbReference type="AlphaFoldDB" id="A0A4Q1ULJ4"/>
<sequence length="89" mass="10287">MFPSASSNPLNYSDRSEVFHERDRSTRNVARNGTLLDIAEDEHPTTALRLREDAFNEDVLQQSRGVRRPTTKKRRTRPILFSATNPVIY</sequence>
<feature type="region of interest" description="Disordered" evidence="1">
    <location>
        <begin position="1"/>
        <end position="24"/>
    </location>
</feature>
<dbReference type="OrthoDB" id="9989619at2"/>
<name>A0A4Q1ULJ4_9BRAD</name>
<protein>
    <submittedName>
        <fullName evidence="2">Uncharacterized protein</fullName>
    </submittedName>
</protein>
<accession>A0A4Q1ULJ4</accession>
<evidence type="ECO:0000313" key="3">
    <source>
        <dbReference type="Proteomes" id="UP000290819"/>
    </source>
</evidence>
<gene>
    <name evidence="2" type="ORF">B5V03_32665</name>
</gene>
<feature type="compositionally biased region" description="Polar residues" evidence="1">
    <location>
        <begin position="1"/>
        <end position="13"/>
    </location>
</feature>
<dbReference type="RefSeq" id="WP_129274561.1">
    <property type="nucleotide sequence ID" value="NZ_MZXW01000050.1"/>
</dbReference>
<dbReference type="EMBL" id="MZXW01000050">
    <property type="protein sequence ID" value="RXT36418.1"/>
    <property type="molecule type" value="Genomic_DNA"/>
</dbReference>
<keyword evidence="3" id="KW-1185">Reference proteome</keyword>
<proteinExistence type="predicted"/>
<reference evidence="2 3" key="1">
    <citation type="submission" date="2017-03" db="EMBL/GenBank/DDBJ databases">
        <authorList>
            <person name="Safronova V.I."/>
            <person name="Sazanova A.L."/>
            <person name="Chirak E.R."/>
        </authorList>
    </citation>
    <scope>NUCLEOTIDE SEQUENCE [LARGE SCALE GENOMIC DNA]</scope>
    <source>
        <strain evidence="2 3">Opo-243</strain>
    </source>
</reference>
<evidence type="ECO:0000256" key="1">
    <source>
        <dbReference type="SAM" id="MobiDB-lite"/>
    </source>
</evidence>